<keyword evidence="2" id="KW-1003">Cell membrane</keyword>
<dbReference type="GO" id="GO:0000155">
    <property type="term" value="F:phosphorelay sensor kinase activity"/>
    <property type="evidence" value="ECO:0007669"/>
    <property type="project" value="InterPro"/>
</dbReference>
<feature type="transmembrane region" description="Helical" evidence="12">
    <location>
        <begin position="6"/>
        <end position="27"/>
    </location>
</feature>
<dbReference type="NCBIfam" id="TIGR00229">
    <property type="entry name" value="sensory_box"/>
    <property type="match status" value="1"/>
</dbReference>
<evidence type="ECO:0000256" key="12">
    <source>
        <dbReference type="SAM" id="Phobius"/>
    </source>
</evidence>
<reference evidence="15 16" key="1">
    <citation type="submission" date="2020-08" db="EMBL/GenBank/DDBJ databases">
        <title>Genomic Encyclopedia of Type Strains, Phase IV (KMG-IV): sequencing the most valuable type-strain genomes for metagenomic binning, comparative biology and taxonomic classification.</title>
        <authorList>
            <person name="Goeker M."/>
        </authorList>
    </citation>
    <scope>NUCLEOTIDE SEQUENCE [LARGE SCALE GENOMIC DNA]</scope>
    <source>
        <strain evidence="15 16">DSM 23240</strain>
    </source>
</reference>
<evidence type="ECO:0000259" key="13">
    <source>
        <dbReference type="PROSITE" id="PS50112"/>
    </source>
</evidence>
<dbReference type="AlphaFoldDB" id="A0A840RXC8"/>
<dbReference type="InterPro" id="IPR050482">
    <property type="entry name" value="Sensor_HK_TwoCompSys"/>
</dbReference>
<dbReference type="Pfam" id="PF07730">
    <property type="entry name" value="HisKA_3"/>
    <property type="match status" value="1"/>
</dbReference>
<dbReference type="Proteomes" id="UP000571084">
    <property type="component" value="Unassembled WGS sequence"/>
</dbReference>
<dbReference type="InterPro" id="IPR011712">
    <property type="entry name" value="Sig_transdc_His_kin_sub3_dim/P"/>
</dbReference>
<feature type="domain" description="PAS" evidence="13">
    <location>
        <begin position="238"/>
        <end position="310"/>
    </location>
</feature>
<organism evidence="15 16">
    <name type="scientific">Glaciimonas immobilis</name>
    <dbReference type="NCBI Taxonomy" id="728004"/>
    <lineage>
        <taxon>Bacteria</taxon>
        <taxon>Pseudomonadati</taxon>
        <taxon>Pseudomonadota</taxon>
        <taxon>Betaproteobacteria</taxon>
        <taxon>Burkholderiales</taxon>
        <taxon>Oxalobacteraceae</taxon>
        <taxon>Glaciimonas</taxon>
    </lineage>
</organism>
<dbReference type="RefSeq" id="WP_168056791.1">
    <property type="nucleotide sequence ID" value="NZ_JAAOZT010000012.1"/>
</dbReference>
<proteinExistence type="predicted"/>
<dbReference type="PROSITE" id="PS51257">
    <property type="entry name" value="PROKAR_LIPOPROTEIN"/>
    <property type="match status" value="1"/>
</dbReference>
<dbReference type="SMART" id="SM00086">
    <property type="entry name" value="PAC"/>
    <property type="match status" value="1"/>
</dbReference>
<keyword evidence="9 12" id="KW-1133">Transmembrane helix</keyword>
<evidence type="ECO:0000256" key="1">
    <source>
        <dbReference type="ARBA" id="ARBA00004429"/>
    </source>
</evidence>
<gene>
    <name evidence="15" type="ORF">HNR39_002918</name>
</gene>
<evidence type="ECO:0000256" key="4">
    <source>
        <dbReference type="ARBA" id="ARBA00022679"/>
    </source>
</evidence>
<dbReference type="SUPFAM" id="SSF55785">
    <property type="entry name" value="PYP-like sensor domain (PAS domain)"/>
    <property type="match status" value="1"/>
</dbReference>
<evidence type="ECO:0000256" key="8">
    <source>
        <dbReference type="ARBA" id="ARBA00022777"/>
    </source>
</evidence>
<evidence type="ECO:0000256" key="9">
    <source>
        <dbReference type="ARBA" id="ARBA00022989"/>
    </source>
</evidence>
<dbReference type="PROSITE" id="PS50112">
    <property type="entry name" value="PAS"/>
    <property type="match status" value="1"/>
</dbReference>
<dbReference type="EMBL" id="JACHHQ010000006">
    <property type="protein sequence ID" value="MBB5201069.1"/>
    <property type="molecule type" value="Genomic_DNA"/>
</dbReference>
<evidence type="ECO:0000313" key="16">
    <source>
        <dbReference type="Proteomes" id="UP000571084"/>
    </source>
</evidence>
<keyword evidence="6" id="KW-0677">Repeat</keyword>
<evidence type="ECO:0000313" key="15">
    <source>
        <dbReference type="EMBL" id="MBB5201069.1"/>
    </source>
</evidence>
<dbReference type="CDD" id="cd00130">
    <property type="entry name" value="PAS"/>
    <property type="match status" value="1"/>
</dbReference>
<dbReference type="InterPro" id="IPR013655">
    <property type="entry name" value="PAS_fold_3"/>
</dbReference>
<dbReference type="Pfam" id="PF08447">
    <property type="entry name" value="PAS_3"/>
    <property type="match status" value="1"/>
</dbReference>
<dbReference type="Pfam" id="PF02518">
    <property type="entry name" value="HATPase_c"/>
    <property type="match status" value="1"/>
</dbReference>
<evidence type="ECO:0000256" key="3">
    <source>
        <dbReference type="ARBA" id="ARBA00022519"/>
    </source>
</evidence>
<comment type="caution">
    <text evidence="15">The sequence shown here is derived from an EMBL/GenBank/DDBJ whole genome shotgun (WGS) entry which is preliminary data.</text>
</comment>
<feature type="transmembrane region" description="Helical" evidence="12">
    <location>
        <begin position="203"/>
        <end position="225"/>
    </location>
</feature>
<sequence>MGINWRWIKVLWPLMVATALMLGCGYLSTNIMSSVRAYIGGEGLYSKNQKEAVLFLNQYAVSHNESDYRKFLGAIAVPLGNQDARLALEQPNGNLDAARSGFLAGGNHPDDIDGMISLFRIFRKVPYVSEIIAIWAEGDRYINALNLEAKRLHVSITSGNDDEEFLRSSLARIMHINTLLNPLEQEFSAKVGDASRKTQHLLLFVRLIIAALLMTCGCVISISILRKNDEFQKELLFNEERLWLAMRGTSDGLWDWDILRKCAYYSPRLMEILELGSEEAVHTENYFSQFIDPKYRDHVRTEMAKALHANSVYEIEFRLITRSGNLRWVRSRGQSALDAAGRPVRMVGALTDITERKDAELALHDSRTELRNLVEHQARAKEDERKRIAREIHDELGSMLTGIKAYVSVSIERAVSAGHAPEPLLVHATCLADEAMETVRRVIAELRPSVLDDLGIWVALEWYAGQIQDRSGLQCKFSISNRAAMVALDAERSIMLFRIVQEALTNVVRHAEASQMTIIVLHYKNIILVEIRDNGNGIETGQLLNGAAWGILGMHERARHFGAHLHVSGVSGLGTTVRLRLPLDGVTTE</sequence>
<keyword evidence="3" id="KW-0997">Cell inner membrane</keyword>
<evidence type="ECO:0000256" key="5">
    <source>
        <dbReference type="ARBA" id="ARBA00022692"/>
    </source>
</evidence>
<dbReference type="GO" id="GO:0046983">
    <property type="term" value="F:protein dimerization activity"/>
    <property type="evidence" value="ECO:0007669"/>
    <property type="project" value="InterPro"/>
</dbReference>
<protein>
    <submittedName>
        <fullName evidence="15">PAS domain S-box-containing protein</fullName>
    </submittedName>
</protein>
<feature type="domain" description="PAC" evidence="14">
    <location>
        <begin position="313"/>
        <end position="365"/>
    </location>
</feature>
<name>A0A840RXC8_9BURK</name>
<dbReference type="GO" id="GO:0005886">
    <property type="term" value="C:plasma membrane"/>
    <property type="evidence" value="ECO:0007669"/>
    <property type="project" value="UniProtKB-SubCell"/>
</dbReference>
<keyword evidence="5 12" id="KW-0812">Transmembrane</keyword>
<dbReference type="FunFam" id="2.10.70.100:FF:000001">
    <property type="entry name" value="Sensory transduction histidine kinase"/>
    <property type="match status" value="1"/>
</dbReference>
<keyword evidence="16" id="KW-1185">Reference proteome</keyword>
<evidence type="ECO:0000259" key="14">
    <source>
        <dbReference type="PROSITE" id="PS50113"/>
    </source>
</evidence>
<dbReference type="SMART" id="SM00387">
    <property type="entry name" value="HATPase_c"/>
    <property type="match status" value="1"/>
</dbReference>
<evidence type="ECO:0000256" key="2">
    <source>
        <dbReference type="ARBA" id="ARBA00022475"/>
    </source>
</evidence>
<evidence type="ECO:0000256" key="11">
    <source>
        <dbReference type="ARBA" id="ARBA00023136"/>
    </source>
</evidence>
<dbReference type="InterPro" id="IPR003594">
    <property type="entry name" value="HATPase_dom"/>
</dbReference>
<dbReference type="Gene3D" id="3.30.450.20">
    <property type="entry name" value="PAS domain"/>
    <property type="match status" value="1"/>
</dbReference>
<keyword evidence="4" id="KW-0808">Transferase</keyword>
<dbReference type="PANTHER" id="PTHR24421">
    <property type="entry name" value="NITRATE/NITRITE SENSOR PROTEIN NARX-RELATED"/>
    <property type="match status" value="1"/>
</dbReference>
<dbReference type="Gene3D" id="3.30.565.10">
    <property type="entry name" value="Histidine kinase-like ATPase, C-terminal domain"/>
    <property type="match status" value="1"/>
</dbReference>
<evidence type="ECO:0000256" key="7">
    <source>
        <dbReference type="ARBA" id="ARBA00022741"/>
    </source>
</evidence>
<dbReference type="InterPro" id="IPR001610">
    <property type="entry name" value="PAC"/>
</dbReference>
<evidence type="ECO:0000256" key="10">
    <source>
        <dbReference type="ARBA" id="ARBA00023012"/>
    </source>
</evidence>
<dbReference type="PANTHER" id="PTHR24421:SF59">
    <property type="entry name" value="OXYGEN SENSOR HISTIDINE KINASE NREB"/>
    <property type="match status" value="1"/>
</dbReference>
<dbReference type="CDD" id="cd16917">
    <property type="entry name" value="HATPase_UhpB-NarQ-NarX-like"/>
    <property type="match status" value="1"/>
</dbReference>
<dbReference type="InterPro" id="IPR035965">
    <property type="entry name" value="PAS-like_dom_sf"/>
</dbReference>
<dbReference type="InterPro" id="IPR000014">
    <property type="entry name" value="PAS"/>
</dbReference>
<keyword evidence="11 12" id="KW-0472">Membrane</keyword>
<keyword evidence="10" id="KW-0902">Two-component regulatory system</keyword>
<keyword evidence="7" id="KW-0547">Nucleotide-binding</keyword>
<accession>A0A840RXC8</accession>
<dbReference type="GO" id="GO:0000166">
    <property type="term" value="F:nucleotide binding"/>
    <property type="evidence" value="ECO:0007669"/>
    <property type="project" value="UniProtKB-KW"/>
</dbReference>
<keyword evidence="8" id="KW-0418">Kinase</keyword>
<dbReference type="PROSITE" id="PS50113">
    <property type="entry name" value="PAC"/>
    <property type="match status" value="1"/>
</dbReference>
<dbReference type="SUPFAM" id="SSF55874">
    <property type="entry name" value="ATPase domain of HSP90 chaperone/DNA topoisomerase II/histidine kinase"/>
    <property type="match status" value="1"/>
</dbReference>
<dbReference type="InterPro" id="IPR036890">
    <property type="entry name" value="HATPase_C_sf"/>
</dbReference>
<dbReference type="Gene3D" id="1.20.5.1930">
    <property type="match status" value="1"/>
</dbReference>
<comment type="subcellular location">
    <subcellularLocation>
        <location evidence="1">Cell inner membrane</location>
        <topology evidence="1">Multi-pass membrane protein</topology>
    </subcellularLocation>
</comment>
<dbReference type="Gene3D" id="2.10.70.100">
    <property type="match status" value="1"/>
</dbReference>
<evidence type="ECO:0000256" key="6">
    <source>
        <dbReference type="ARBA" id="ARBA00022737"/>
    </source>
</evidence>
<dbReference type="InterPro" id="IPR000700">
    <property type="entry name" value="PAS-assoc_C"/>
</dbReference>